<organism evidence="1 2">
    <name type="scientific">Nocardioides luteus</name>
    <dbReference type="NCBI Taxonomy" id="1844"/>
    <lineage>
        <taxon>Bacteria</taxon>
        <taxon>Bacillati</taxon>
        <taxon>Actinomycetota</taxon>
        <taxon>Actinomycetes</taxon>
        <taxon>Propionibacteriales</taxon>
        <taxon>Nocardioidaceae</taxon>
        <taxon>Nocardioides</taxon>
    </lineage>
</organism>
<evidence type="ECO:0008006" key="3">
    <source>
        <dbReference type="Google" id="ProtNLM"/>
    </source>
</evidence>
<accession>A0ABQ5T216</accession>
<reference evidence="1" key="2">
    <citation type="submission" date="2023-01" db="EMBL/GenBank/DDBJ databases">
        <authorList>
            <person name="Sun Q."/>
            <person name="Evtushenko L."/>
        </authorList>
    </citation>
    <scope>NUCLEOTIDE SEQUENCE</scope>
    <source>
        <strain evidence="1">VKM Ac-1246</strain>
    </source>
</reference>
<reference evidence="1" key="1">
    <citation type="journal article" date="2014" name="Int. J. Syst. Evol. Microbiol.">
        <title>Complete genome of a new Firmicutes species belonging to the dominant human colonic microbiota ('Ruminococcus bicirculans') reveals two chromosomes and a selective capacity to utilize plant glucans.</title>
        <authorList>
            <consortium name="NISC Comparative Sequencing Program"/>
            <person name="Wegmann U."/>
            <person name="Louis P."/>
            <person name="Goesmann A."/>
            <person name="Henrissat B."/>
            <person name="Duncan S.H."/>
            <person name="Flint H.J."/>
        </authorList>
    </citation>
    <scope>NUCLEOTIDE SEQUENCE</scope>
    <source>
        <strain evidence="1">VKM Ac-1246</strain>
    </source>
</reference>
<dbReference type="NCBIfam" id="TIGR04042">
    <property type="entry name" value="MSMEG_0570_fam"/>
    <property type="match status" value="1"/>
</dbReference>
<proteinExistence type="predicted"/>
<comment type="caution">
    <text evidence="1">The sequence shown here is derived from an EMBL/GenBank/DDBJ whole genome shotgun (WGS) entry which is preliminary data.</text>
</comment>
<evidence type="ECO:0000313" key="2">
    <source>
        <dbReference type="Proteomes" id="UP001142292"/>
    </source>
</evidence>
<dbReference type="EMBL" id="BSEL01000007">
    <property type="protein sequence ID" value="GLJ69900.1"/>
    <property type="molecule type" value="Genomic_DNA"/>
</dbReference>
<name>A0ABQ5T216_9ACTN</name>
<keyword evidence="2" id="KW-1185">Reference proteome</keyword>
<dbReference type="Proteomes" id="UP001142292">
    <property type="component" value="Unassembled WGS sequence"/>
</dbReference>
<gene>
    <name evidence="1" type="ORF">GCM10017579_39360</name>
</gene>
<dbReference type="InterPro" id="IPR023846">
    <property type="entry name" value="CHP04042_MSMEG0570"/>
</dbReference>
<evidence type="ECO:0000313" key="1">
    <source>
        <dbReference type="EMBL" id="GLJ69900.1"/>
    </source>
</evidence>
<dbReference type="RefSeq" id="WP_310280751.1">
    <property type="nucleotide sequence ID" value="NZ_JAVDYA010000001.1"/>
</dbReference>
<protein>
    <recommendedName>
        <fullName evidence="3">MSMEG_0570 family nitrogen starvation response protein</fullName>
    </recommendedName>
</protein>
<sequence length="106" mass="11388">MAVPEMTFTVRWPDGKVDDCYSPSLVMHDHLTAGGTYAVEDFLDRSLTALATASERVRVKFGFACTSAMATSDQLRASAAAYAPGQLVTVLAMHPPLPASNPQETR</sequence>